<dbReference type="PANTHER" id="PTHR21530">
    <property type="entry name" value="PHEROMONE SHUTDOWN PROTEIN"/>
    <property type="match status" value="1"/>
</dbReference>
<evidence type="ECO:0008006" key="3">
    <source>
        <dbReference type="Google" id="ProtNLM"/>
    </source>
</evidence>
<proteinExistence type="predicted"/>
<accession>A0ABD3UHJ6</accession>
<sequence>MHRLTRSLKPPYLQLLHLNPPLSIVAFLHASRGRPMDPPSPTAITGVDDFVHVVEGDHNPKSGSSSSEGNNRHDYYERKVLPPELSHSAVVLTCESTAEGGVCDVYMVGTAHVSTESSQEVHDLIDFLKPQVVFLELCSNRVHVLTPTEFEGVPTMREIKEMWKKNQDHFGILYNWFLAKACPYPVLVFVTPKLAIMHGADFRMAYEVAMKYGGKVILGDRPVHITLRRTWAKMPLWHKMKLIYTLLFPASFVPSPRHLITMLKELNDVDLFTLVIQETNKKFPILMQTFVHERDQYMSATLLKVASEHNSVVAVVGKGHLQGIQKNWKQPIEVKELLSIPTESTIPVGKIIKTFGAAVVGIAILSGLYISSKK</sequence>
<evidence type="ECO:0000313" key="1">
    <source>
        <dbReference type="EMBL" id="KAL3848957.1"/>
    </source>
</evidence>
<dbReference type="Proteomes" id="UP001634393">
    <property type="component" value="Unassembled WGS sequence"/>
</dbReference>
<gene>
    <name evidence="1" type="ORF">ACJIZ3_010839</name>
</gene>
<dbReference type="InterPro" id="IPR046345">
    <property type="entry name" value="TraB_PrgY-like"/>
</dbReference>
<reference evidence="1 2" key="1">
    <citation type="submission" date="2024-12" db="EMBL/GenBank/DDBJ databases">
        <title>The unique morphological basis and parallel evolutionary history of personate flowers in Penstemon.</title>
        <authorList>
            <person name="Depatie T.H."/>
            <person name="Wessinger C.A."/>
        </authorList>
    </citation>
    <scope>NUCLEOTIDE SEQUENCE [LARGE SCALE GENOMIC DNA]</scope>
    <source>
        <strain evidence="1">WTNN_2</strain>
        <tissue evidence="1">Leaf</tissue>
    </source>
</reference>
<dbReference type="Pfam" id="PF01963">
    <property type="entry name" value="TraB_PrgY_gumN"/>
    <property type="match status" value="1"/>
</dbReference>
<comment type="caution">
    <text evidence="1">The sequence shown here is derived from an EMBL/GenBank/DDBJ whole genome shotgun (WGS) entry which is preliminary data.</text>
</comment>
<dbReference type="PANTHER" id="PTHR21530:SF7">
    <property type="entry name" value="TRAB DOMAIN-CONTAINING PROTEIN"/>
    <property type="match status" value="1"/>
</dbReference>
<organism evidence="1 2">
    <name type="scientific">Penstemon smallii</name>
    <dbReference type="NCBI Taxonomy" id="265156"/>
    <lineage>
        <taxon>Eukaryota</taxon>
        <taxon>Viridiplantae</taxon>
        <taxon>Streptophyta</taxon>
        <taxon>Embryophyta</taxon>
        <taxon>Tracheophyta</taxon>
        <taxon>Spermatophyta</taxon>
        <taxon>Magnoliopsida</taxon>
        <taxon>eudicotyledons</taxon>
        <taxon>Gunneridae</taxon>
        <taxon>Pentapetalae</taxon>
        <taxon>asterids</taxon>
        <taxon>lamiids</taxon>
        <taxon>Lamiales</taxon>
        <taxon>Plantaginaceae</taxon>
        <taxon>Cheloneae</taxon>
        <taxon>Penstemon</taxon>
    </lineage>
</organism>
<keyword evidence="2" id="KW-1185">Reference proteome</keyword>
<protein>
    <recommendedName>
        <fullName evidence="3">TraB family protein</fullName>
    </recommendedName>
</protein>
<dbReference type="CDD" id="cd14726">
    <property type="entry name" value="TraB_PrgY-like"/>
    <property type="match status" value="1"/>
</dbReference>
<name>A0ABD3UHJ6_9LAMI</name>
<dbReference type="EMBL" id="JBJXBP010000001">
    <property type="protein sequence ID" value="KAL3848957.1"/>
    <property type="molecule type" value="Genomic_DNA"/>
</dbReference>
<evidence type="ECO:0000313" key="2">
    <source>
        <dbReference type="Proteomes" id="UP001634393"/>
    </source>
</evidence>
<dbReference type="AlphaFoldDB" id="A0ABD3UHJ6"/>
<dbReference type="InterPro" id="IPR002816">
    <property type="entry name" value="TraB/PrgY/GumN_fam"/>
</dbReference>